<feature type="repeat" description="ANK" evidence="13">
    <location>
        <begin position="2436"/>
        <end position="2471"/>
    </location>
</feature>
<evidence type="ECO:0000259" key="19">
    <source>
        <dbReference type="PROSITE" id="PS51194"/>
    </source>
</evidence>
<sequence length="3249" mass="368406">MAERVARRSQFQYKSNLVLQDDKALADPCVRDEPAGEVLPTDLRLLGTKMGDKAQRSKPEKKFRRQKKESDYSKYDTKRFKGETLLSDDTLENTSSVVYQPKTQETKQAYEILVDLIQIYLGDQAHDVLCGAADEVLSLLKNDKVRDNERKHGIETVLSSKITDECFTSLMKLGKTITDWSIDDKIQQEEMDETYGVSVEFERSDSERGNDDDEIPGDEESDEDGEETKMDYAIQGKNISDDDLAHQRKLLQPNDIDAYWLQRKLYTIYNESIVAQTRTQEVLEILKNASNDRELETQLVLLLGSDRFDFIKILCANRQMILYSTLLASSQSALEKVCIEDKMRSDPELCRILQAVSKTEKNVNMADKHDCRVNTREAHSKQKQEMIGTDDNIPEFSNSQHVLNLEDLVFTQGSHFMANKTCTLPEGSYSCQKKGYEEIYVPSLKPMLLDPDEVLFLITNLPRYVQPAFKNYKELNRIQSKMVKVTLETDENILLCAPTGSGKTNIALLCILREMGKHVMPDGSINTDEFKIIYIAPMRSLVQEIVGNFTKRLNPYGVKVAELTGDHQLSKEQINDTQLIVCTPEKWDIITRKGDERVYTQLVRLIIFDEIHLLHDDRGPVLEAIIARVIRATAVTQDRVRFVGLSATLPNFEDIATFLRVEKEGLFHFNNSYRPVPLEQQYIGITEKKAIKRYQIMNDLVYEKAIGQAGKNQILIFVHSRKETGKTARAIRDACLEKNTIGVFSKGDSASMKILRMEAEKTKNLELKDLLPYSIAIHHAGMNRVDRTLVVDLFAECHIQVLVSTATLAWGVNLPAHTVIIKGTQVYNSEKGRWTQLSALDVMQMLGRAGRPQYDTKGEGILITSHNELQYYLSLMNQQLPIESQMISKIVDNLNAEIVLGTVQNTREAAEWLSFTYLYIRMIKEPHLYGVSNEQLLLDKYLLQYRIDLIHSAAIQLDKCHLIYYDRKTGNFQSTENGRIASHYYCTYETMTMYNRLLKPTLSEIELLRVFSSSPEFRNITVREEEKVELKKLLEHVPIPIIESIEEPSAKINVLLQVYISKLKLDGFMLMSDMVYITQSAGRLMRAIFEIVLQRGWAQMINKTLNLSKMIDKRMWQCMCPLRQFPEISNKIIHKIEQKNIAWERFYDLEAHEIGELIGEPKVDKIIYKYIHHIPKLELTVHVLPITRQTLKVELKIIPDFQWNDKLHGMSEAFWIFVEDFDSEVLLHHEYFLLKKKYCEDEHYVKFFVPVVEPLPPHYFIRVVSDKWMASETQVAISFRHLILPEKQSSPTELLDLQPLAVNALHNPKYEELYNFKFFNSIQTQVFNTLYNTDENVFLGASTGSGKTTCAEFAILRLFSSEKTKESSDQKCVYITPKEELAEIVRLDWEKHFLTIEKKVVLLTGETATDLKLIAKGDIIISTPEHWDMLSRRWKQRKNVQKVNLFIVDDLHIINSDDGSALEIICSRMRYMSSQIEHNIRIIALCSSVSNAKDVAQWLGCSTNATFNFPPNVRPVQLEIHIQEFNITHNASRLIAMAKPVYQAINRYSLGRSVIIFVPSRKLSRMTAVDLLTFATVEQKSDRFLHTSTDDITSFLGKMEDQILKATVSQGIAYVHEGLSIKDRSIIEQLYNTGALQVCVVSRSMCWAFNLYSYLVIIMDTQYYNGREHAYDDYPISDILQMVGRANQPSQYDNAKVILMCLSSKKNFFKKFLYEPLPIESHLDHCLQDHFNAEIVTKTIENKQDAIDYLTWTLLYRRMTQNPNYYNLQGISHRYVSDQLSELVENTLNHLEKSNCIAIENEMNTFPLNLGMIAAYYYINYRTIELFSKSLSAKTNIKTLLDIVANAAEYENIPIRHHDDSILKKLATHLPNKFNNVKFNDSHVKTNLLIQAHLSRIQLSTELQKDVNDILNKAIRLVQACVDVLSSNGWLSPALVAMELAQMLTQAMWNKESYLRQIPHFTAEIIQRCKEQKIETVFDLIDMQDDDRVSLLQLSVDKLADAARFCNRYPNIELTYEIVDKDNIISSSTVNVNVTLERASVVGPVIAPFFPQKREEGWWLVIGELKSNSLVSIKRLILHQKAKVNLDFVAPSPVTRDLFEACRNGDLAKVKRLLTNQNVNAKDLLGRKSTLLHFAAGFGRKDIVEYLLSIEGVDVHAKDDGGLVPIHNAASFGHSEVVQLLLNHHSDANTRDNWNFTPLLEAASKGKIDVCIVLLQHGADWNIKNTDGKTALDLADPSTRPVLTGEYRKDELLEAARSGNEEKLFSLLTPLNVNCHASDGRKSTPLHLAAGYNRSHIVKILLEHGADVHAKDKGGLVPLHNATSYGHYEVAELLIQFGADVNSCDLWQYTPLHEAASKGRTEVCTLLLSNNADPTLTNCHNKSALDVAATIELRDKILLEYNGYSMIDAAKNGDVNRLKKCLSISPDMVNFKHVKTNDTALHIACTSTSTKRKQIVELLIRRGSNVNEVNKDMLAPIHVASDNDYSDVVELLLKNGAMINQLDCLGQTALHRAAKLDHSAICRLLLAHGADTDILSLEGYTAAQMATITGEAELTNNLELQLLEASKSGDLEVVKRVLAEKSGLINCRDAQGRHSTPLHFAAGYNRIAVVEYLLSMGADVHAKDKGGLVALHNSCSYGHFEVTELLVNHGASVNAVDLWRYTPLHEAAIKNKFEICKLLLKHGADPQKKNRDGCLPVDLVKDADSDVVDLLKGDSAILELAKKGNLERLKKVLTSENVNCRDTQGRNSTPLHLAAGYNNIEICEYLLENGADPNSQDKGGLISLHNAASYGHADISALLIKYNANVNATDRWGFTPLHEAASKGRTQLCALLLAHGADPLIRNQENQTPYDLAVADDVKCLLLDSMPVAQTPTILSKTATNNQSHNSSLYVGSMNNNSTSLSVSSLGSREDSLMGMEASASAIVVSIPSIPRHHHQQHHLPSGDGCMGLTLDDEFREEAETMKMDEFLSLCNLPLEQQQSIREIFEHEHITLDILAEMNHNELKDIGIITYGQRHKLIKGVEKLYKQAKNPWLSIPTNGSVFINLEPNDREYMLVEDEMQSTIREHKDSCGGIFYRYAVLKIQKIRNRRLWERYCHRKKEIQDDNNGHENERLLFHGSPFLNSIINKGFDERHACIAGMFGAGIYFAENSSKSNQYVFGIGGGSGCTTHKDKSCYRCPRQMLLCRVCLGRSFLQFNAMKIAHAPPGHHSIIGRPQQGGLAYPEYVVYRGEQAYPEYIITYVLQNPSNDQ</sequence>
<feature type="domain" description="Helicase ATP-binding" evidence="18">
    <location>
        <begin position="484"/>
        <end position="667"/>
    </location>
</feature>
<dbReference type="Pfam" id="PF02889">
    <property type="entry name" value="Sec63"/>
    <property type="match status" value="2"/>
</dbReference>
<dbReference type="Gene3D" id="3.90.228.10">
    <property type="match status" value="1"/>
</dbReference>
<dbReference type="InterPro" id="IPR036390">
    <property type="entry name" value="WH_DNA-bd_sf"/>
</dbReference>
<dbReference type="SUPFAM" id="SSF48403">
    <property type="entry name" value="Ankyrin repeat"/>
    <property type="match status" value="3"/>
</dbReference>
<dbReference type="GO" id="GO:0000712">
    <property type="term" value="P:resolution of meiotic recombination intermediates"/>
    <property type="evidence" value="ECO:0007669"/>
    <property type="project" value="TreeGrafter"/>
</dbReference>
<dbReference type="GO" id="GO:0008380">
    <property type="term" value="P:RNA splicing"/>
    <property type="evidence" value="ECO:0007669"/>
    <property type="project" value="UniProtKB-KW"/>
</dbReference>
<dbReference type="SUPFAM" id="SSF46785">
    <property type="entry name" value="Winged helix' DNA-binding domain"/>
    <property type="match status" value="1"/>
</dbReference>
<dbReference type="SMART" id="SM00382">
    <property type="entry name" value="AAA"/>
    <property type="match status" value="2"/>
</dbReference>
<feature type="region of interest" description="Disordered" evidence="15">
    <location>
        <begin position="48"/>
        <end position="70"/>
    </location>
</feature>
<dbReference type="CDD" id="cd18021">
    <property type="entry name" value="DEXHc_Brr2_2"/>
    <property type="match status" value="1"/>
</dbReference>
<keyword evidence="11" id="KW-0539">Nucleus</keyword>
<dbReference type="Gene3D" id="2.60.40.150">
    <property type="entry name" value="C2 domain"/>
    <property type="match status" value="2"/>
</dbReference>
<dbReference type="InterPro" id="IPR035892">
    <property type="entry name" value="C2_domain_sf"/>
</dbReference>
<keyword evidence="8" id="KW-0347">Helicase</keyword>
<dbReference type="Gene3D" id="1.10.150.50">
    <property type="entry name" value="Transcription Factor, Ets-1"/>
    <property type="match status" value="1"/>
</dbReference>
<dbReference type="Pfam" id="PF12796">
    <property type="entry name" value="Ank_2"/>
    <property type="match status" value="5"/>
</dbReference>
<dbReference type="Pfam" id="PF00644">
    <property type="entry name" value="PARP"/>
    <property type="match status" value="1"/>
</dbReference>
<dbReference type="Pfam" id="PF18149">
    <property type="entry name" value="Helicase_PWI"/>
    <property type="match status" value="1"/>
</dbReference>
<dbReference type="EMBL" id="CAJOBC010002183">
    <property type="protein sequence ID" value="CAF3720086.1"/>
    <property type="molecule type" value="Genomic_DNA"/>
</dbReference>
<dbReference type="SMART" id="SM00487">
    <property type="entry name" value="DEXDc"/>
    <property type="match status" value="2"/>
</dbReference>
<feature type="repeat" description="ANK" evidence="13">
    <location>
        <begin position="2659"/>
        <end position="2691"/>
    </location>
</feature>
<dbReference type="FunFam" id="1.10.10.10:FF:000012">
    <property type="entry name" value="U5 small nuclear ribonucleoprotein helicase"/>
    <property type="match status" value="1"/>
</dbReference>
<dbReference type="GO" id="GO:0005524">
    <property type="term" value="F:ATP binding"/>
    <property type="evidence" value="ECO:0007669"/>
    <property type="project" value="UniProtKB-KW"/>
</dbReference>
<dbReference type="Gene3D" id="6.20.320.10">
    <property type="match status" value="1"/>
</dbReference>
<comment type="caution">
    <text evidence="20">The sequence shown here is derived from an EMBL/GenBank/DDBJ whole genome shotgun (WGS) entry which is preliminary data.</text>
</comment>
<dbReference type="FunFam" id="3.40.50.300:FF:000368">
    <property type="entry name" value="U5 small nuclear ribonucleoprotein 200 kDa helicase"/>
    <property type="match status" value="1"/>
</dbReference>
<dbReference type="SUPFAM" id="SSF158702">
    <property type="entry name" value="Sec63 N-terminal domain-like"/>
    <property type="match status" value="2"/>
</dbReference>
<keyword evidence="9" id="KW-0067">ATP-binding</keyword>
<feature type="domain" description="PARP catalytic" evidence="17">
    <location>
        <begin position="3026"/>
        <end position="3249"/>
    </location>
</feature>
<dbReference type="PROSITE" id="PS50297">
    <property type="entry name" value="ANK_REP_REGION"/>
    <property type="match status" value="14"/>
</dbReference>
<dbReference type="InterPro" id="IPR002110">
    <property type="entry name" value="Ankyrin_rpt"/>
</dbReference>
<dbReference type="GO" id="GO:0005681">
    <property type="term" value="C:spliceosomal complex"/>
    <property type="evidence" value="ECO:0007669"/>
    <property type="project" value="UniProtKB-KW"/>
</dbReference>
<dbReference type="FunFam" id="2.60.40.150:FF:000004">
    <property type="entry name" value="RNA helicase, activating signal cointegrator 1"/>
    <property type="match status" value="1"/>
</dbReference>
<dbReference type="PROSITE" id="PS51192">
    <property type="entry name" value="HELICASE_ATP_BIND_1"/>
    <property type="match status" value="2"/>
</dbReference>
<dbReference type="Pfam" id="PF00270">
    <property type="entry name" value="DEAD"/>
    <property type="match status" value="2"/>
</dbReference>
<keyword evidence="10" id="KW-0508">mRNA splicing</keyword>
<dbReference type="OrthoDB" id="5575at2759"/>
<protein>
    <recommendedName>
        <fullName evidence="14">Poly [ADP-ribose] polymerase</fullName>
        <shortName evidence="14">PARP</shortName>
        <ecNumber evidence="14">2.4.2.-</ecNumber>
    </recommendedName>
</protein>
<dbReference type="Gene3D" id="1.10.10.10">
    <property type="entry name" value="Winged helix-like DNA-binding domain superfamily/Winged helix DNA-binding domain"/>
    <property type="match status" value="2"/>
</dbReference>
<comment type="catalytic activity">
    <reaction evidence="12">
        <text>ATP + H2O = ADP + phosphate + H(+)</text>
        <dbReference type="Rhea" id="RHEA:13065"/>
        <dbReference type="ChEBI" id="CHEBI:15377"/>
        <dbReference type="ChEBI" id="CHEBI:15378"/>
        <dbReference type="ChEBI" id="CHEBI:30616"/>
        <dbReference type="ChEBI" id="CHEBI:43474"/>
        <dbReference type="ChEBI" id="CHEBI:456216"/>
        <dbReference type="EC" id="3.6.4.13"/>
    </reaction>
</comment>
<keyword evidence="14" id="KW-0520">NAD</keyword>
<dbReference type="SMART" id="SM00248">
    <property type="entry name" value="ANK"/>
    <property type="match status" value="17"/>
</dbReference>
<dbReference type="CDD" id="cd18795">
    <property type="entry name" value="SF2_C_Ski2"/>
    <property type="match status" value="1"/>
</dbReference>
<dbReference type="GO" id="GO:0003950">
    <property type="term" value="F:NAD+ poly-ADP-ribosyltransferase activity"/>
    <property type="evidence" value="ECO:0007669"/>
    <property type="project" value="UniProtKB-UniRule"/>
</dbReference>
<evidence type="ECO:0000256" key="5">
    <source>
        <dbReference type="ARBA" id="ARBA00022737"/>
    </source>
</evidence>
<keyword evidence="14" id="KW-0328">Glycosyltransferase</keyword>
<dbReference type="InterPro" id="IPR001650">
    <property type="entry name" value="Helicase_C-like"/>
</dbReference>
<dbReference type="Pfam" id="PF23445">
    <property type="entry name" value="WHD_SNRNP200"/>
    <property type="match status" value="2"/>
</dbReference>
<dbReference type="PROSITE" id="PS50088">
    <property type="entry name" value="ANK_REPEAT"/>
    <property type="match status" value="14"/>
</dbReference>
<feature type="repeat" description="ANK" evidence="13">
    <location>
        <begin position="2281"/>
        <end position="2313"/>
    </location>
</feature>
<dbReference type="InterPro" id="IPR027417">
    <property type="entry name" value="P-loop_NTPase"/>
</dbReference>
<feature type="repeat" description="ANK" evidence="13">
    <location>
        <begin position="2347"/>
        <end position="2379"/>
    </location>
</feature>
<feature type="domain" description="Helicase ATP-binding" evidence="18">
    <location>
        <begin position="1328"/>
        <end position="1507"/>
    </location>
</feature>
<feature type="repeat" description="ANK" evidence="13">
    <location>
        <begin position="2812"/>
        <end position="2844"/>
    </location>
</feature>
<evidence type="ECO:0000256" key="15">
    <source>
        <dbReference type="SAM" id="MobiDB-lite"/>
    </source>
</evidence>
<dbReference type="Pfam" id="PF07647">
    <property type="entry name" value="SAM_2"/>
    <property type="match status" value="1"/>
</dbReference>
<dbReference type="FunFam" id="1.10.10.10:FF:000024">
    <property type="entry name" value="U5 small nuclear ribonucleoprotein helicase"/>
    <property type="match status" value="1"/>
</dbReference>
<evidence type="ECO:0000259" key="17">
    <source>
        <dbReference type="PROSITE" id="PS51059"/>
    </source>
</evidence>
<name>A0A814CFQ7_9BILA</name>
<feature type="repeat" description="ANK" evidence="13">
    <location>
        <begin position="2593"/>
        <end position="2625"/>
    </location>
</feature>
<evidence type="ECO:0000256" key="3">
    <source>
        <dbReference type="ARBA" id="ARBA00022664"/>
    </source>
</evidence>
<dbReference type="FunFam" id="1.10.150.20:FF:000013">
    <property type="entry name" value="U5 small nuclear ribonucleoprotein kDa helicase"/>
    <property type="match status" value="1"/>
</dbReference>
<dbReference type="InterPro" id="IPR041094">
    <property type="entry name" value="Brr2_helicase_PWI"/>
</dbReference>
<dbReference type="GO" id="GO:0016787">
    <property type="term" value="F:hydrolase activity"/>
    <property type="evidence" value="ECO:0007669"/>
    <property type="project" value="UniProtKB-KW"/>
</dbReference>
<feature type="region of interest" description="Disordered" evidence="15">
    <location>
        <begin position="193"/>
        <end position="227"/>
    </location>
</feature>
<dbReference type="InterPro" id="IPR048863">
    <property type="entry name" value="BRR2_plug"/>
</dbReference>
<dbReference type="FunFam" id="1.10.3380.10:FF:000002">
    <property type="entry name" value="Activating signal cointegrator 1 complex subunit 3"/>
    <property type="match status" value="1"/>
</dbReference>
<evidence type="ECO:0000259" key="16">
    <source>
        <dbReference type="PROSITE" id="PS50105"/>
    </source>
</evidence>
<keyword evidence="5" id="KW-0677">Repeat</keyword>
<accession>A0A814CFQ7</accession>
<comment type="subcellular location">
    <subcellularLocation>
        <location evidence="1">Nucleus</location>
    </subcellularLocation>
</comment>
<dbReference type="PROSITE" id="PS51194">
    <property type="entry name" value="HELICASE_CTER"/>
    <property type="match status" value="1"/>
</dbReference>
<dbReference type="PRINTS" id="PR01415">
    <property type="entry name" value="ANKYRIN"/>
</dbReference>
<evidence type="ECO:0000256" key="6">
    <source>
        <dbReference type="ARBA" id="ARBA00022741"/>
    </source>
</evidence>
<dbReference type="Gene3D" id="1.10.150.20">
    <property type="entry name" value="5' to 3' exonuclease, C-terminal subdomain"/>
    <property type="match status" value="2"/>
</dbReference>
<keyword evidence="3" id="KW-0507">mRNA processing</keyword>
<dbReference type="InterPro" id="IPR050474">
    <property type="entry name" value="Hel308_SKI2-like"/>
</dbReference>
<dbReference type="SUPFAM" id="SSF47769">
    <property type="entry name" value="SAM/Pointed domain"/>
    <property type="match status" value="1"/>
</dbReference>
<dbReference type="GO" id="GO:0003676">
    <property type="term" value="F:nucleic acid binding"/>
    <property type="evidence" value="ECO:0007669"/>
    <property type="project" value="InterPro"/>
</dbReference>
<evidence type="ECO:0000256" key="1">
    <source>
        <dbReference type="ARBA" id="ARBA00004123"/>
    </source>
</evidence>
<dbReference type="PANTHER" id="PTHR47961:SF4">
    <property type="entry name" value="ACTIVATING SIGNAL COINTEGRATOR 1 COMPLEX SUBUNIT 3"/>
    <property type="match status" value="1"/>
</dbReference>
<dbReference type="Pfam" id="PF00023">
    <property type="entry name" value="Ank"/>
    <property type="match status" value="3"/>
</dbReference>
<keyword evidence="13" id="KW-0040">ANK repeat</keyword>
<dbReference type="InterPro" id="IPR011545">
    <property type="entry name" value="DEAD/DEAH_box_helicase_dom"/>
</dbReference>
<dbReference type="FunFam" id="3.40.50.300:FF:000254">
    <property type="entry name" value="U5 small nuclear ribonucleoprotein helicase"/>
    <property type="match status" value="1"/>
</dbReference>
<dbReference type="InterPro" id="IPR001660">
    <property type="entry name" value="SAM"/>
</dbReference>
<evidence type="ECO:0000256" key="10">
    <source>
        <dbReference type="ARBA" id="ARBA00023187"/>
    </source>
</evidence>
<keyword evidence="22" id="KW-1185">Reference proteome</keyword>
<evidence type="ECO:0000256" key="11">
    <source>
        <dbReference type="ARBA" id="ARBA00023242"/>
    </source>
</evidence>
<evidence type="ECO:0000256" key="8">
    <source>
        <dbReference type="ARBA" id="ARBA00022806"/>
    </source>
</evidence>
<feature type="compositionally biased region" description="Basic and acidic residues" evidence="15">
    <location>
        <begin position="50"/>
        <end position="60"/>
    </location>
</feature>
<proteinExistence type="inferred from homology"/>
<dbReference type="FunFam" id="3.40.50.300:FF:003287">
    <property type="entry name" value="U5 small nuclear ribonucleoprotein 200 kDa helicase"/>
    <property type="match status" value="1"/>
</dbReference>
<organism evidence="20 22">
    <name type="scientific">Didymodactylos carnosus</name>
    <dbReference type="NCBI Taxonomy" id="1234261"/>
    <lineage>
        <taxon>Eukaryota</taxon>
        <taxon>Metazoa</taxon>
        <taxon>Spiralia</taxon>
        <taxon>Gnathifera</taxon>
        <taxon>Rotifera</taxon>
        <taxon>Eurotatoria</taxon>
        <taxon>Bdelloidea</taxon>
        <taxon>Philodinida</taxon>
        <taxon>Philodinidae</taxon>
        <taxon>Didymodactylos</taxon>
    </lineage>
</organism>
<dbReference type="SUPFAM" id="SSF81296">
    <property type="entry name" value="E set domains"/>
    <property type="match status" value="1"/>
</dbReference>
<keyword evidence="7" id="KW-0378">Hydrolase</keyword>
<feature type="repeat" description="ANK" evidence="13">
    <location>
        <begin position="2161"/>
        <end position="2193"/>
    </location>
</feature>
<evidence type="ECO:0000313" key="20">
    <source>
        <dbReference type="EMBL" id="CAF0943822.1"/>
    </source>
</evidence>
<dbReference type="FunFam" id="1.25.40.20:FF:000009">
    <property type="entry name" value="Poly [ADP-ribose] polymerase"/>
    <property type="match status" value="1"/>
</dbReference>
<dbReference type="CDD" id="cd18019">
    <property type="entry name" value="DEXHc_Brr2_1"/>
    <property type="match status" value="1"/>
</dbReference>
<dbReference type="Gene3D" id="1.10.3380.10">
    <property type="entry name" value="Sec63 N-terminal domain-like domain"/>
    <property type="match status" value="2"/>
</dbReference>
<dbReference type="Pfam" id="PF00271">
    <property type="entry name" value="Helicase_C"/>
    <property type="match status" value="1"/>
</dbReference>
<dbReference type="FunFam" id="1.10.150.20:FF:000004">
    <property type="entry name" value="U5 small nuclear ribonucleoprotein helicase"/>
    <property type="match status" value="1"/>
</dbReference>
<dbReference type="PROSITE" id="PS50105">
    <property type="entry name" value="SAM_DOMAIN"/>
    <property type="match status" value="1"/>
</dbReference>
<dbReference type="InterPro" id="IPR012317">
    <property type="entry name" value="Poly(ADP-ribose)pol_cat_dom"/>
</dbReference>
<reference evidence="20" key="1">
    <citation type="submission" date="2021-02" db="EMBL/GenBank/DDBJ databases">
        <authorList>
            <person name="Nowell W R."/>
        </authorList>
    </citation>
    <scope>NUCLEOTIDE SEQUENCE</scope>
</reference>
<feature type="repeat" description="ANK" evidence="13">
    <location>
        <begin position="2626"/>
        <end position="2658"/>
    </location>
</feature>
<dbReference type="InterPro" id="IPR014756">
    <property type="entry name" value="Ig_E-set"/>
</dbReference>
<dbReference type="InterPro" id="IPR036770">
    <property type="entry name" value="Ankyrin_rpt-contain_sf"/>
</dbReference>
<dbReference type="EC" id="2.4.2.-" evidence="14"/>
<evidence type="ECO:0000313" key="21">
    <source>
        <dbReference type="EMBL" id="CAF3720086.1"/>
    </source>
</evidence>
<dbReference type="Gene3D" id="1.25.40.20">
    <property type="entry name" value="Ankyrin repeat-containing domain"/>
    <property type="match status" value="6"/>
</dbReference>
<feature type="domain" description="SAM" evidence="16">
    <location>
        <begin position="2959"/>
        <end position="3027"/>
    </location>
</feature>
<dbReference type="GO" id="GO:0003724">
    <property type="term" value="F:RNA helicase activity"/>
    <property type="evidence" value="ECO:0007669"/>
    <property type="project" value="UniProtKB-EC"/>
</dbReference>
<dbReference type="Proteomes" id="UP000663829">
    <property type="component" value="Unassembled WGS sequence"/>
</dbReference>
<evidence type="ECO:0000256" key="13">
    <source>
        <dbReference type="PROSITE-ProRule" id="PRU00023"/>
    </source>
</evidence>
<dbReference type="FunFam" id="3.40.50.300:FF:000062">
    <property type="entry name" value="U5 small nuclear ribonucleoprotein helicase"/>
    <property type="match status" value="1"/>
</dbReference>
<dbReference type="InterPro" id="IPR014001">
    <property type="entry name" value="Helicase_ATP-bd"/>
</dbReference>
<keyword evidence="4" id="KW-0747">Spliceosome</keyword>
<dbReference type="Gene3D" id="3.40.50.300">
    <property type="entry name" value="P-loop containing nucleotide triphosphate hydrolases"/>
    <property type="match status" value="4"/>
</dbReference>
<dbReference type="SMART" id="SM00973">
    <property type="entry name" value="Sec63"/>
    <property type="match status" value="2"/>
</dbReference>
<feature type="repeat" description="ANK" evidence="13">
    <location>
        <begin position="2314"/>
        <end position="2346"/>
    </location>
</feature>
<feature type="repeat" description="ANK" evidence="13">
    <location>
        <begin position="2779"/>
        <end position="2811"/>
    </location>
</feature>
<feature type="compositionally biased region" description="Basic and acidic residues" evidence="15">
    <location>
        <begin position="200"/>
        <end position="209"/>
    </location>
</feature>
<dbReference type="InterPro" id="IPR004179">
    <property type="entry name" value="Sec63-dom"/>
</dbReference>
<dbReference type="PANTHER" id="PTHR47961">
    <property type="entry name" value="DNA POLYMERASE THETA, PUTATIVE (AFU_ORTHOLOGUE AFUA_1G05260)-RELATED"/>
    <property type="match status" value="1"/>
</dbReference>
<evidence type="ECO:0000256" key="7">
    <source>
        <dbReference type="ARBA" id="ARBA00022801"/>
    </source>
</evidence>
<feature type="repeat" description="ANK" evidence="13">
    <location>
        <begin position="2505"/>
        <end position="2537"/>
    </location>
</feature>
<feature type="repeat" description="ANK" evidence="13">
    <location>
        <begin position="2194"/>
        <end position="2226"/>
    </location>
</feature>
<evidence type="ECO:0000259" key="18">
    <source>
        <dbReference type="PROSITE" id="PS51192"/>
    </source>
</evidence>
<evidence type="ECO:0000256" key="9">
    <source>
        <dbReference type="ARBA" id="ARBA00022840"/>
    </source>
</evidence>
<keyword evidence="14" id="KW-0808">Transferase</keyword>
<dbReference type="Pfam" id="PF13637">
    <property type="entry name" value="Ank_4"/>
    <property type="match status" value="1"/>
</dbReference>
<evidence type="ECO:0000256" key="14">
    <source>
        <dbReference type="RuleBase" id="RU362114"/>
    </source>
</evidence>
<dbReference type="InterPro" id="IPR036388">
    <property type="entry name" value="WH-like_DNA-bd_sf"/>
</dbReference>
<dbReference type="InterPro" id="IPR013761">
    <property type="entry name" value="SAM/pointed_sf"/>
</dbReference>
<dbReference type="Proteomes" id="UP000681722">
    <property type="component" value="Unassembled WGS sequence"/>
</dbReference>
<dbReference type="FunFam" id="1.10.3380.10:FF:000001">
    <property type="entry name" value="U5 small nuclear ribonucleoprotein helicase"/>
    <property type="match status" value="1"/>
</dbReference>
<feature type="repeat" description="ANK" evidence="13">
    <location>
        <begin position="2472"/>
        <end position="2504"/>
    </location>
</feature>
<evidence type="ECO:0000256" key="12">
    <source>
        <dbReference type="ARBA" id="ARBA00047984"/>
    </source>
</evidence>
<dbReference type="FunFam" id="1.25.40.20:FF:000356">
    <property type="entry name" value="Poly [ADP-ribose] polymerase"/>
    <property type="match status" value="1"/>
</dbReference>
<feature type="compositionally biased region" description="Acidic residues" evidence="15">
    <location>
        <begin position="210"/>
        <end position="226"/>
    </location>
</feature>
<feature type="domain" description="Helicase C-terminal" evidence="19">
    <location>
        <begin position="677"/>
        <end position="914"/>
    </location>
</feature>
<dbReference type="GO" id="GO:0003678">
    <property type="term" value="F:DNA helicase activity"/>
    <property type="evidence" value="ECO:0007669"/>
    <property type="project" value="TreeGrafter"/>
</dbReference>
<dbReference type="GO" id="GO:0006397">
    <property type="term" value="P:mRNA processing"/>
    <property type="evidence" value="ECO:0007669"/>
    <property type="project" value="UniProtKB-KW"/>
</dbReference>
<evidence type="ECO:0000313" key="22">
    <source>
        <dbReference type="Proteomes" id="UP000663829"/>
    </source>
</evidence>
<dbReference type="Pfam" id="PF21188">
    <property type="entry name" value="BRR2_plug"/>
    <property type="match status" value="1"/>
</dbReference>
<gene>
    <name evidence="20" type="ORF">GPM918_LOCUS10857</name>
    <name evidence="21" type="ORF">SRO942_LOCUS10858</name>
</gene>
<evidence type="ECO:0000256" key="2">
    <source>
        <dbReference type="ARBA" id="ARBA00010140"/>
    </source>
</evidence>
<dbReference type="EMBL" id="CAJNOQ010002183">
    <property type="protein sequence ID" value="CAF0943822.1"/>
    <property type="molecule type" value="Genomic_DNA"/>
</dbReference>
<dbReference type="InterPro" id="IPR003593">
    <property type="entry name" value="AAA+_ATPase"/>
</dbReference>
<dbReference type="SMART" id="SM00490">
    <property type="entry name" value="HELICc"/>
    <property type="match status" value="2"/>
</dbReference>
<keyword evidence="6" id="KW-0547">Nucleotide-binding</keyword>
<dbReference type="SUPFAM" id="SSF56399">
    <property type="entry name" value="ADP-ribosylation"/>
    <property type="match status" value="1"/>
</dbReference>
<feature type="repeat" description="ANK" evidence="13">
    <location>
        <begin position="2746"/>
        <end position="2778"/>
    </location>
</feature>
<dbReference type="SUPFAM" id="SSF52540">
    <property type="entry name" value="P-loop containing nucleoside triphosphate hydrolases"/>
    <property type="match status" value="4"/>
</dbReference>
<comment type="similarity">
    <text evidence="2">Belongs to the helicase family. SKI2 subfamily.</text>
</comment>
<evidence type="ECO:0000256" key="4">
    <source>
        <dbReference type="ARBA" id="ARBA00022728"/>
    </source>
</evidence>
<dbReference type="InterPro" id="IPR057842">
    <property type="entry name" value="WH_MER3"/>
</dbReference>
<dbReference type="PROSITE" id="PS51059">
    <property type="entry name" value="PARP_CATALYTIC"/>
    <property type="match status" value="1"/>
</dbReference>